<sequence length="684" mass="78197">MLMDVGHKLQINVPGFDPLKLTDSPISSSRIERAELDPGRLTMYLKRNNKNTRETSKDNQGLLPSLKLQTSSDESTSQLKEMMKLIGETPRIDTSKLLEGLNHPNRKNDQQDQMQNNSQNYNKDEREQQQNECYITCNQFHRLQIYGSSTTSTVPQTSSQSQLSIIVRYYDQKTEKTTPEEEFHIKENLSLRGLKDALGKKYNIPQNHVKIIIPELSYSDQDEKKLKLLEIKEEIRQITITDEAPQPKPKSQSSEMNTSSMVGFIVPQVLISQNVENRHTSVQISLLLAFLFQLSMKQGTANYFKNILKKADCDKHPDFITGSLQDAYTQATNKKKPLALFIHKQGKESDSFLSHILCAPGIIDYFSSACLLYGISLPQAQQVPAMCKNILPGFFITGFLQGKVQLFESIKINFYTSTEDYAEEAFGLITDAVEKYSSSQEVLSALGASNEQLNSNGSLILPGIGGNSLVLPGLGGSQQLFTRTRRPGSSVRQEDLIRFQEERNIIEQTNNEYEESMQIDRAREESIREEEERMQRILMEQFEAEKIKRQQEEEDEKLRQQIEYKRELKFQDLQAQRKAKYERDYKPEPPESAQPTSVATLQLRMPLQRQQLVRRFYRTDKISAVLAAAKREAPELEGLELQAISLPSTVLDEEQTINDANLYPRSAVIIKILEDEDSDQDENE</sequence>
<name>A0A5J4VDZ0_9EUKA</name>
<dbReference type="PANTHER" id="PTHR23322">
    <property type="entry name" value="FAS-ASSOCIATED PROTEIN"/>
    <property type="match status" value="1"/>
</dbReference>
<evidence type="ECO:0000259" key="2">
    <source>
        <dbReference type="Pfam" id="PF00789"/>
    </source>
</evidence>
<feature type="region of interest" description="Disordered" evidence="1">
    <location>
        <begin position="578"/>
        <end position="597"/>
    </location>
</feature>
<protein>
    <recommendedName>
        <fullName evidence="2">UBX domain-containing protein</fullName>
    </recommendedName>
</protein>
<dbReference type="EMBL" id="SNRW01007759">
    <property type="protein sequence ID" value="KAA6380695.1"/>
    <property type="molecule type" value="Genomic_DNA"/>
</dbReference>
<comment type="caution">
    <text evidence="3">The sequence shown here is derived from an EMBL/GenBank/DDBJ whole genome shotgun (WGS) entry which is preliminary data.</text>
</comment>
<dbReference type="GO" id="GO:0043130">
    <property type="term" value="F:ubiquitin binding"/>
    <property type="evidence" value="ECO:0007669"/>
    <property type="project" value="TreeGrafter"/>
</dbReference>
<evidence type="ECO:0000313" key="4">
    <source>
        <dbReference type="Proteomes" id="UP000324800"/>
    </source>
</evidence>
<dbReference type="Gene3D" id="3.40.30.10">
    <property type="entry name" value="Glutaredoxin"/>
    <property type="match status" value="1"/>
</dbReference>
<dbReference type="Pfam" id="PF00789">
    <property type="entry name" value="UBX"/>
    <property type="match status" value="1"/>
</dbReference>
<dbReference type="GO" id="GO:0036503">
    <property type="term" value="P:ERAD pathway"/>
    <property type="evidence" value="ECO:0007669"/>
    <property type="project" value="TreeGrafter"/>
</dbReference>
<dbReference type="Proteomes" id="UP000324800">
    <property type="component" value="Unassembled WGS sequence"/>
</dbReference>
<evidence type="ECO:0000313" key="3">
    <source>
        <dbReference type="EMBL" id="KAA6380695.1"/>
    </source>
</evidence>
<dbReference type="InterPro" id="IPR001012">
    <property type="entry name" value="UBX_dom"/>
</dbReference>
<reference evidence="3 4" key="1">
    <citation type="submission" date="2019-03" db="EMBL/GenBank/DDBJ databases">
        <title>Single cell metagenomics reveals metabolic interactions within the superorganism composed of flagellate Streblomastix strix and complex community of Bacteroidetes bacteria on its surface.</title>
        <authorList>
            <person name="Treitli S.C."/>
            <person name="Kolisko M."/>
            <person name="Husnik F."/>
            <person name="Keeling P."/>
            <person name="Hampl V."/>
        </authorList>
    </citation>
    <scope>NUCLEOTIDE SEQUENCE [LARGE SCALE GENOMIC DNA]</scope>
    <source>
        <strain evidence="3">ST1C</strain>
    </source>
</reference>
<dbReference type="InterPro" id="IPR050730">
    <property type="entry name" value="UBX_domain-protein"/>
</dbReference>
<feature type="domain" description="UBX" evidence="2">
    <location>
        <begin position="596"/>
        <end position="671"/>
    </location>
</feature>
<feature type="region of interest" description="Disordered" evidence="1">
    <location>
        <begin position="99"/>
        <end position="127"/>
    </location>
</feature>
<dbReference type="InterPro" id="IPR029071">
    <property type="entry name" value="Ubiquitin-like_domsf"/>
</dbReference>
<dbReference type="GO" id="GO:0005783">
    <property type="term" value="C:endoplasmic reticulum"/>
    <property type="evidence" value="ECO:0007669"/>
    <property type="project" value="TreeGrafter"/>
</dbReference>
<organism evidence="3 4">
    <name type="scientific">Streblomastix strix</name>
    <dbReference type="NCBI Taxonomy" id="222440"/>
    <lineage>
        <taxon>Eukaryota</taxon>
        <taxon>Metamonada</taxon>
        <taxon>Preaxostyla</taxon>
        <taxon>Oxymonadida</taxon>
        <taxon>Streblomastigidae</taxon>
        <taxon>Streblomastix</taxon>
    </lineage>
</organism>
<dbReference type="Gene3D" id="3.10.20.90">
    <property type="entry name" value="Phosphatidylinositol 3-kinase Catalytic Subunit, Chain A, domain 1"/>
    <property type="match status" value="1"/>
</dbReference>
<feature type="region of interest" description="Disordered" evidence="1">
    <location>
        <begin position="47"/>
        <end position="77"/>
    </location>
</feature>
<dbReference type="AlphaFoldDB" id="A0A5J4VDZ0"/>
<gene>
    <name evidence="3" type="ORF">EZS28_023778</name>
</gene>
<feature type="compositionally biased region" description="Low complexity" evidence="1">
    <location>
        <begin position="111"/>
        <end position="121"/>
    </location>
</feature>
<dbReference type="PANTHER" id="PTHR23322:SF1">
    <property type="entry name" value="FAS-ASSOCIATED FACTOR 2"/>
    <property type="match status" value="1"/>
</dbReference>
<evidence type="ECO:0000256" key="1">
    <source>
        <dbReference type="SAM" id="MobiDB-lite"/>
    </source>
</evidence>
<feature type="compositionally biased region" description="Polar residues" evidence="1">
    <location>
        <begin position="67"/>
        <end position="77"/>
    </location>
</feature>
<dbReference type="SUPFAM" id="SSF54236">
    <property type="entry name" value="Ubiquitin-like"/>
    <property type="match status" value="1"/>
</dbReference>
<proteinExistence type="predicted"/>
<accession>A0A5J4VDZ0</accession>
<feature type="compositionally biased region" description="Basic and acidic residues" evidence="1">
    <location>
        <begin position="579"/>
        <end position="589"/>
    </location>
</feature>